<evidence type="ECO:0000256" key="9">
    <source>
        <dbReference type="ARBA" id="ARBA00034808"/>
    </source>
</evidence>
<evidence type="ECO:0000256" key="2">
    <source>
        <dbReference type="ARBA" id="ARBA00022741"/>
    </source>
</evidence>
<evidence type="ECO:0000256" key="1">
    <source>
        <dbReference type="ARBA" id="ARBA00009922"/>
    </source>
</evidence>
<evidence type="ECO:0000256" key="10">
    <source>
        <dbReference type="ARBA" id="ARBA00034923"/>
    </source>
</evidence>
<dbReference type="AlphaFoldDB" id="A0A1Y2JM72"/>
<dbReference type="GO" id="GO:0003677">
    <property type="term" value="F:DNA binding"/>
    <property type="evidence" value="ECO:0007669"/>
    <property type="project" value="InterPro"/>
</dbReference>
<keyword evidence="3 12" id="KW-0378">Hydrolase</keyword>
<dbReference type="PROSITE" id="PS51198">
    <property type="entry name" value="UVRD_HELICASE_ATP_BIND"/>
    <property type="match status" value="1"/>
</dbReference>
<dbReference type="GO" id="GO:0005524">
    <property type="term" value="F:ATP binding"/>
    <property type="evidence" value="ECO:0007669"/>
    <property type="project" value="UniProtKB-UniRule"/>
</dbReference>
<evidence type="ECO:0000256" key="12">
    <source>
        <dbReference type="PROSITE-ProRule" id="PRU00560"/>
    </source>
</evidence>
<comment type="similarity">
    <text evidence="1">Belongs to the helicase family. UvrD subfamily.</text>
</comment>
<evidence type="ECO:0000259" key="14">
    <source>
        <dbReference type="PROSITE" id="PS51217"/>
    </source>
</evidence>
<keyword evidence="4 12" id="KW-0347">Helicase</keyword>
<evidence type="ECO:0000256" key="11">
    <source>
        <dbReference type="ARBA" id="ARBA00048988"/>
    </source>
</evidence>
<evidence type="ECO:0000256" key="4">
    <source>
        <dbReference type="ARBA" id="ARBA00022806"/>
    </source>
</evidence>
<keyword evidence="2 12" id="KW-0547">Nucleotide-binding</keyword>
<dbReference type="InterPro" id="IPR038726">
    <property type="entry name" value="PDDEXK_AddAB-type"/>
</dbReference>
<name>A0A1Y2JM72_BRAJP</name>
<dbReference type="Pfam" id="PF12705">
    <property type="entry name" value="PDDEXK_1"/>
    <property type="match status" value="1"/>
</dbReference>
<comment type="caution">
    <text evidence="15">The sequence shown here is derived from an EMBL/GenBank/DDBJ whole genome shotgun (WGS) entry which is preliminary data.</text>
</comment>
<evidence type="ECO:0000259" key="13">
    <source>
        <dbReference type="PROSITE" id="PS51198"/>
    </source>
</evidence>
<dbReference type="CDD" id="cd17932">
    <property type="entry name" value="DEXQc_UvrD"/>
    <property type="match status" value="1"/>
</dbReference>
<dbReference type="Pfam" id="PF00580">
    <property type="entry name" value="UvrD-helicase"/>
    <property type="match status" value="1"/>
</dbReference>
<evidence type="ECO:0000256" key="8">
    <source>
        <dbReference type="ARBA" id="ARBA00034617"/>
    </source>
</evidence>
<dbReference type="GO" id="GO:0033202">
    <property type="term" value="C:DNA helicase complex"/>
    <property type="evidence" value="ECO:0007669"/>
    <property type="project" value="TreeGrafter"/>
</dbReference>
<dbReference type="Proteomes" id="UP000193335">
    <property type="component" value="Unassembled WGS sequence"/>
</dbReference>
<dbReference type="RefSeq" id="WP_085401591.1">
    <property type="nucleotide sequence ID" value="NZ_NAFL01000254.1"/>
</dbReference>
<feature type="binding site" evidence="12">
    <location>
        <begin position="215"/>
        <end position="222"/>
    </location>
    <ligand>
        <name>ATP</name>
        <dbReference type="ChEBI" id="CHEBI:30616"/>
    </ligand>
</feature>
<dbReference type="GO" id="GO:0016787">
    <property type="term" value="F:hydrolase activity"/>
    <property type="evidence" value="ECO:0007669"/>
    <property type="project" value="UniProtKB-UniRule"/>
</dbReference>
<feature type="domain" description="UvrD-like helicase C-terminal" evidence="14">
    <location>
        <begin position="499"/>
        <end position="776"/>
    </location>
</feature>
<evidence type="ECO:0000256" key="7">
    <source>
        <dbReference type="ARBA" id="ARBA00023235"/>
    </source>
</evidence>
<dbReference type="Pfam" id="PF13361">
    <property type="entry name" value="UvrD_C"/>
    <property type="match status" value="2"/>
</dbReference>
<dbReference type="InterPro" id="IPR010359">
    <property type="entry name" value="IrrE_HExxH"/>
</dbReference>
<protein>
    <recommendedName>
        <fullName evidence="9">DNA 3'-5' helicase</fullName>
        <ecNumber evidence="9">5.6.2.4</ecNumber>
    </recommendedName>
    <alternativeName>
        <fullName evidence="10">DNA 3'-5' helicase II</fullName>
    </alternativeName>
</protein>
<evidence type="ECO:0000313" key="16">
    <source>
        <dbReference type="Proteomes" id="UP000193335"/>
    </source>
</evidence>
<dbReference type="EMBL" id="NAFL01000254">
    <property type="protein sequence ID" value="OSJ31725.1"/>
    <property type="molecule type" value="Genomic_DNA"/>
</dbReference>
<keyword evidence="7" id="KW-0413">Isomerase</keyword>
<dbReference type="GO" id="GO:0000725">
    <property type="term" value="P:recombinational repair"/>
    <property type="evidence" value="ECO:0007669"/>
    <property type="project" value="TreeGrafter"/>
</dbReference>
<dbReference type="PANTHER" id="PTHR11070">
    <property type="entry name" value="UVRD / RECB / PCRA DNA HELICASE FAMILY MEMBER"/>
    <property type="match status" value="1"/>
</dbReference>
<gene>
    <name evidence="15" type="ORF">BSZ19_21515</name>
</gene>
<dbReference type="Gene3D" id="1.10.10.160">
    <property type="match status" value="1"/>
</dbReference>
<keyword evidence="5 12" id="KW-0067">ATP-binding</keyword>
<dbReference type="Gene3D" id="1.10.486.10">
    <property type="entry name" value="PCRA, domain 4"/>
    <property type="match status" value="1"/>
</dbReference>
<dbReference type="InterPro" id="IPR000212">
    <property type="entry name" value="DNA_helicase_UvrD/REP"/>
</dbReference>
<dbReference type="InterPro" id="IPR014016">
    <property type="entry name" value="UvrD-like_ATP-bd"/>
</dbReference>
<evidence type="ECO:0000313" key="15">
    <source>
        <dbReference type="EMBL" id="OSJ31725.1"/>
    </source>
</evidence>
<dbReference type="Pfam" id="PF06114">
    <property type="entry name" value="Peptidase_M78"/>
    <property type="match status" value="1"/>
</dbReference>
<reference evidence="15 16" key="1">
    <citation type="submission" date="2017-03" db="EMBL/GenBank/DDBJ databases">
        <title>Whole genome sequences of fourteen strains of Bradyrhizobium canariense and one strain of Bradyrhizobium japonicum isolated from Lupinus (Papilionoideae: Genisteae) species in Algeria.</title>
        <authorList>
            <person name="Crovadore J."/>
            <person name="Chekireb D."/>
            <person name="Brachmann A."/>
            <person name="Chablais R."/>
            <person name="Cochard B."/>
            <person name="Lefort F."/>
        </authorList>
    </citation>
    <scope>NUCLEOTIDE SEQUENCE [LARGE SCALE GENOMIC DNA]</scope>
    <source>
        <strain evidence="15 16">UBMA197</strain>
    </source>
</reference>
<dbReference type="InterPro" id="IPR013986">
    <property type="entry name" value="DExx_box_DNA_helicase_dom_sf"/>
</dbReference>
<dbReference type="SUPFAM" id="SSF52540">
    <property type="entry name" value="P-loop containing nucleoside triphosphate hydrolases"/>
    <property type="match status" value="1"/>
</dbReference>
<evidence type="ECO:0000256" key="6">
    <source>
        <dbReference type="ARBA" id="ARBA00023125"/>
    </source>
</evidence>
<feature type="domain" description="UvrD-like helicase ATP-binding" evidence="13">
    <location>
        <begin position="194"/>
        <end position="494"/>
    </location>
</feature>
<dbReference type="PANTHER" id="PTHR11070:SF2">
    <property type="entry name" value="ATP-DEPENDENT DNA HELICASE SRS2"/>
    <property type="match status" value="1"/>
</dbReference>
<comment type="catalytic activity">
    <reaction evidence="8">
        <text>Couples ATP hydrolysis with the unwinding of duplex DNA by translocating in the 3'-5' direction.</text>
        <dbReference type="EC" id="5.6.2.4"/>
    </reaction>
</comment>
<accession>A0A1Y2JM72</accession>
<evidence type="ECO:0000256" key="3">
    <source>
        <dbReference type="ARBA" id="ARBA00022801"/>
    </source>
</evidence>
<dbReference type="InterPro" id="IPR027417">
    <property type="entry name" value="P-loop_NTPase"/>
</dbReference>
<sequence>MDTIEITRQTAERLHLAAAQKGANPWQPYAFACAEALRRSIAVEKLPTGDARLRGARASYDPGGLTILHEDAGNDFMNAFLVAHEIGHVEFGGAGESTLSYEVSPMRPAEAAPIGVDRVIDYGRRERREVQMDLFGRELLLPRSVVRKLHLDEKLTATAIAQRLGAPFDVVAQQLLDALLLPPVRLDTDVHAEKSLNPEQRFAAEHWGSPYLLEAGPGTGKTQTLVGRVEWLLKHKKIPADQILVLTFSNKAAGELSDRLAARIPAAAAAMWIGTFHSFGLDIIRRFHERLKLPANPRLMDRTEAIDELADQFPRLDLKHYRDVWDPSLALSDILAAISRAKDEVTPPERYAELADAMWETAAAGETREAAEKCQEVAKVYAAYEALKIERQCLDFGDLVALPVGLIETDEEVRAQLRTRHHYVLVDEFQDVNRASVRLLKALCGDGTNLWVVGDAKQSIYRFRGASSVNIARFATKDFPGGQTGRLKVNYRSTEEIVSAFVAFAEHGMKAAAGADVKLKAERGPSGVKPKYSAVDMAPDEVAAIAEAIETQRAAGISYRDQALLCTGNERLGRMAAELESMGIPLLFLGSLFERDEIQQLLSLLSLLIDRRAMGLARVGTIPEFRLSLAATAAVIAHLREYEGEPLAWLREGAPLSSVSADATPALTRLRDVLNGFGRASPPWQVVSTILLDRTRFAAAIASSDDVAVRARGVAIWQFMNFVRAQPAAAGLPISRLLDKIRRLVLLADERDLRELPAAAQSIDALRVMTIHGSKGLEFRAVHLPGMNADTIPRSPNQMRGCIPPDGMIEGLSGTAVDILRKGHVEEQECLFFVAMSRARDRLLLYSPTKAKNGRRRDPSEFLARLGSTMVSGHLHPRQAVPPDADAAPVHLSFPTGIVLTDHQLALFQRCPRRFFYTHILEIGGRRTETPFMQMHSAVRSLVEWLTADPTLTPSAAELDARLTEAWDSRRLTDHGYSEDYRRIAKQLIDFFVSSRTGYARAIPTEMRFRVGASEVIVRPDEVLTAPNGRKHIRAIRTGHAGSKDFENISAGVFTLAAYEAFPGCTVEFVHLGDGAIGAVTMTDRVLNNRRATAEDFIAEIRAGLLPRKESARTCARCPAFFICGPVPDGVLEKNFSL</sequence>
<comment type="catalytic activity">
    <reaction evidence="11">
        <text>ATP + H2O = ADP + phosphate + H(+)</text>
        <dbReference type="Rhea" id="RHEA:13065"/>
        <dbReference type="ChEBI" id="CHEBI:15377"/>
        <dbReference type="ChEBI" id="CHEBI:15378"/>
        <dbReference type="ChEBI" id="CHEBI:30616"/>
        <dbReference type="ChEBI" id="CHEBI:43474"/>
        <dbReference type="ChEBI" id="CHEBI:456216"/>
        <dbReference type="EC" id="5.6.2.4"/>
    </reaction>
</comment>
<dbReference type="Gene3D" id="3.40.50.300">
    <property type="entry name" value="P-loop containing nucleotide triphosphate hydrolases"/>
    <property type="match status" value="2"/>
</dbReference>
<dbReference type="InterPro" id="IPR014017">
    <property type="entry name" value="DNA_helicase_UvrD-like_C"/>
</dbReference>
<keyword evidence="6" id="KW-0238">DNA-binding</keyword>
<dbReference type="PROSITE" id="PS51217">
    <property type="entry name" value="UVRD_HELICASE_CTER"/>
    <property type="match status" value="1"/>
</dbReference>
<dbReference type="EC" id="5.6.2.4" evidence="9"/>
<dbReference type="GO" id="GO:0043138">
    <property type="term" value="F:3'-5' DNA helicase activity"/>
    <property type="evidence" value="ECO:0007669"/>
    <property type="project" value="UniProtKB-EC"/>
</dbReference>
<proteinExistence type="inferred from homology"/>
<dbReference type="GO" id="GO:0005829">
    <property type="term" value="C:cytosol"/>
    <property type="evidence" value="ECO:0007669"/>
    <property type="project" value="TreeGrafter"/>
</dbReference>
<evidence type="ECO:0000256" key="5">
    <source>
        <dbReference type="ARBA" id="ARBA00022840"/>
    </source>
</evidence>
<organism evidence="15 16">
    <name type="scientific">Bradyrhizobium japonicum</name>
    <dbReference type="NCBI Taxonomy" id="375"/>
    <lineage>
        <taxon>Bacteria</taxon>
        <taxon>Pseudomonadati</taxon>
        <taxon>Pseudomonadota</taxon>
        <taxon>Alphaproteobacteria</taxon>
        <taxon>Hyphomicrobiales</taxon>
        <taxon>Nitrobacteraceae</taxon>
        <taxon>Bradyrhizobium</taxon>
    </lineage>
</organism>